<dbReference type="Proteomes" id="UP000177039">
    <property type="component" value="Unassembled WGS sequence"/>
</dbReference>
<dbReference type="Gene3D" id="3.30.110.170">
    <property type="entry name" value="Protein of unknown function (DUF541), domain 1"/>
    <property type="match status" value="1"/>
</dbReference>
<dbReference type="Pfam" id="PF04402">
    <property type="entry name" value="SIMPL"/>
    <property type="match status" value="1"/>
</dbReference>
<feature type="coiled-coil region" evidence="1">
    <location>
        <begin position="160"/>
        <end position="188"/>
    </location>
</feature>
<accession>A0A1F5H3L2</accession>
<dbReference type="PANTHER" id="PTHR34387">
    <property type="entry name" value="SLR1258 PROTEIN"/>
    <property type="match status" value="1"/>
</dbReference>
<protein>
    <recommendedName>
        <fullName evidence="4">DUF541 domain-containing protein</fullName>
    </recommendedName>
</protein>
<proteinExistence type="predicted"/>
<organism evidence="2 3">
    <name type="scientific">Candidatus Curtissbacteria bacterium RIFCSPLOWO2_01_FULL_42_50</name>
    <dbReference type="NCBI Taxonomy" id="1797730"/>
    <lineage>
        <taxon>Bacteria</taxon>
        <taxon>Candidatus Curtissiibacteriota</taxon>
    </lineage>
</organism>
<dbReference type="EMBL" id="MFBT01000033">
    <property type="protein sequence ID" value="OGD98635.1"/>
    <property type="molecule type" value="Genomic_DNA"/>
</dbReference>
<dbReference type="PANTHER" id="PTHR34387:SF2">
    <property type="entry name" value="SLR1258 PROTEIN"/>
    <property type="match status" value="1"/>
</dbReference>
<gene>
    <name evidence="2" type="ORF">A3B54_02630</name>
</gene>
<evidence type="ECO:0000313" key="3">
    <source>
        <dbReference type="Proteomes" id="UP000177039"/>
    </source>
</evidence>
<evidence type="ECO:0008006" key="4">
    <source>
        <dbReference type="Google" id="ProtNLM"/>
    </source>
</evidence>
<evidence type="ECO:0000256" key="1">
    <source>
        <dbReference type="SAM" id="Coils"/>
    </source>
</evidence>
<reference evidence="2 3" key="1">
    <citation type="journal article" date="2016" name="Nat. Commun.">
        <title>Thousands of microbial genomes shed light on interconnected biogeochemical processes in an aquifer system.</title>
        <authorList>
            <person name="Anantharaman K."/>
            <person name="Brown C.T."/>
            <person name="Hug L.A."/>
            <person name="Sharon I."/>
            <person name="Castelle C.J."/>
            <person name="Probst A.J."/>
            <person name="Thomas B.C."/>
            <person name="Singh A."/>
            <person name="Wilkins M.J."/>
            <person name="Karaoz U."/>
            <person name="Brodie E.L."/>
            <person name="Williams K.H."/>
            <person name="Hubbard S.S."/>
            <person name="Banfield J.F."/>
        </authorList>
    </citation>
    <scope>NUCLEOTIDE SEQUENCE [LARGE SCALE GENOMIC DNA]</scope>
</reference>
<evidence type="ECO:0000313" key="2">
    <source>
        <dbReference type="EMBL" id="OGD98635.1"/>
    </source>
</evidence>
<dbReference type="Gene3D" id="3.30.70.2970">
    <property type="entry name" value="Protein of unknown function (DUF541), domain 2"/>
    <property type="match status" value="1"/>
</dbReference>
<dbReference type="AlphaFoldDB" id="A0A1F5H3L2"/>
<dbReference type="GO" id="GO:0006974">
    <property type="term" value="P:DNA damage response"/>
    <property type="evidence" value="ECO:0007669"/>
    <property type="project" value="TreeGrafter"/>
</dbReference>
<keyword evidence="1" id="KW-0175">Coiled coil</keyword>
<sequence length="241" mass="26667">MARIKLNQNLIWPLVVLLVAFGAFWLKPWQQKPQETISVTAEGKTQVTPNIAKISATVETKKPNLDNARRENEQKVSSLVNKLRELGIDEKDIKTQNISAGPGFEIQPYPPIKPTTNQVSTTLEVTIRDFKKSDTIIAALTEQGATNLYGPNLTIDDQTLEQAKSKAREAAVDAARQKSQELAKLSRRKIGKVVKISEQGDFSIPPPIFAQGAVELQQKASQIQPGQNEVTISLQVDFSLR</sequence>
<dbReference type="InterPro" id="IPR052022">
    <property type="entry name" value="26kDa_periplasmic_antigen"/>
</dbReference>
<comment type="caution">
    <text evidence="2">The sequence shown here is derived from an EMBL/GenBank/DDBJ whole genome shotgun (WGS) entry which is preliminary data.</text>
</comment>
<name>A0A1F5H3L2_9BACT</name>
<dbReference type="InterPro" id="IPR007497">
    <property type="entry name" value="SIMPL/DUF541"/>
</dbReference>